<dbReference type="InterPro" id="IPR008979">
    <property type="entry name" value="Galactose-bd-like_sf"/>
</dbReference>
<reference evidence="4 5" key="1">
    <citation type="submission" date="2023-10" db="EMBL/GenBank/DDBJ databases">
        <title>Draft genome sequence of Xylaria bambusicola isolate GMP-LS, the root and basal stem rot pathogen of sugarcane in Indonesia.</title>
        <authorList>
            <person name="Selvaraj P."/>
            <person name="Muralishankar V."/>
            <person name="Muruganantham S."/>
            <person name="Sp S."/>
            <person name="Haryani S."/>
            <person name="Lau K.J.X."/>
            <person name="Naqvi N.I."/>
        </authorList>
    </citation>
    <scope>NUCLEOTIDE SEQUENCE [LARGE SCALE GENOMIC DNA]</scope>
    <source>
        <strain evidence="4">GMP-LS</strain>
    </source>
</reference>
<feature type="domain" description="PITH" evidence="3">
    <location>
        <begin position="25"/>
        <end position="215"/>
    </location>
</feature>
<dbReference type="SUPFAM" id="SSF49785">
    <property type="entry name" value="Galactose-binding domain-like"/>
    <property type="match status" value="1"/>
</dbReference>
<accession>A0AAN7ZA45</accession>
<gene>
    <name evidence="4" type="ORF">RRF57_006965</name>
</gene>
<dbReference type="Gene3D" id="2.60.120.470">
    <property type="entry name" value="PITH domain"/>
    <property type="match status" value="1"/>
</dbReference>
<dbReference type="InterPro" id="IPR037047">
    <property type="entry name" value="PITH_dom_sf"/>
</dbReference>
<dbReference type="EMBL" id="JAWHQM010000019">
    <property type="protein sequence ID" value="KAK5631251.1"/>
    <property type="molecule type" value="Genomic_DNA"/>
</dbReference>
<evidence type="ECO:0000259" key="3">
    <source>
        <dbReference type="PROSITE" id="PS51532"/>
    </source>
</evidence>
<name>A0AAN7ZA45_9PEZI</name>
<dbReference type="InterPro" id="IPR010400">
    <property type="entry name" value="PITH_dom"/>
</dbReference>
<proteinExistence type="inferred from homology"/>
<dbReference type="PANTHER" id="PTHR12175:SF1">
    <property type="entry name" value="PITH DOMAIN-CONTAINING PROTEIN 1"/>
    <property type="match status" value="1"/>
</dbReference>
<organism evidence="4 5">
    <name type="scientific">Xylaria bambusicola</name>
    <dbReference type="NCBI Taxonomy" id="326684"/>
    <lineage>
        <taxon>Eukaryota</taxon>
        <taxon>Fungi</taxon>
        <taxon>Dikarya</taxon>
        <taxon>Ascomycota</taxon>
        <taxon>Pezizomycotina</taxon>
        <taxon>Sordariomycetes</taxon>
        <taxon>Xylariomycetidae</taxon>
        <taxon>Xylariales</taxon>
        <taxon>Xylariaceae</taxon>
        <taxon>Xylaria</taxon>
    </lineage>
</organism>
<dbReference type="PROSITE" id="PS51532">
    <property type="entry name" value="PITH"/>
    <property type="match status" value="1"/>
</dbReference>
<keyword evidence="5" id="KW-1185">Reference proteome</keyword>
<evidence type="ECO:0000313" key="4">
    <source>
        <dbReference type="EMBL" id="KAK5631251.1"/>
    </source>
</evidence>
<dbReference type="GO" id="GO:0005737">
    <property type="term" value="C:cytoplasm"/>
    <property type="evidence" value="ECO:0007669"/>
    <property type="project" value="UniProtKB-ARBA"/>
</dbReference>
<evidence type="ECO:0000256" key="2">
    <source>
        <dbReference type="SAM" id="MobiDB-lite"/>
    </source>
</evidence>
<evidence type="ECO:0000313" key="5">
    <source>
        <dbReference type="Proteomes" id="UP001305414"/>
    </source>
</evidence>
<dbReference type="Proteomes" id="UP001305414">
    <property type="component" value="Unassembled WGS sequence"/>
</dbReference>
<protein>
    <recommendedName>
        <fullName evidence="3">PITH domain-containing protein</fullName>
    </recommendedName>
</protein>
<feature type="region of interest" description="Disordered" evidence="2">
    <location>
        <begin position="214"/>
        <end position="234"/>
    </location>
</feature>
<comment type="caution">
    <text evidence="4">The sequence shown here is derived from an EMBL/GenBank/DDBJ whole genome shotgun (WGS) entry which is preliminary data.</text>
</comment>
<dbReference type="Pfam" id="PF06201">
    <property type="entry name" value="PITH"/>
    <property type="match status" value="1"/>
</dbReference>
<comment type="similarity">
    <text evidence="1">Belongs to the PITHD1 family.</text>
</comment>
<dbReference type="AlphaFoldDB" id="A0AAN7ZA45"/>
<dbReference type="PANTHER" id="PTHR12175">
    <property type="entry name" value="AD039 HT014 THIOREDOXIN FAMILY TRP26"/>
    <property type="match status" value="1"/>
</dbReference>
<evidence type="ECO:0000256" key="1">
    <source>
        <dbReference type="ARBA" id="ARBA00025788"/>
    </source>
</evidence>
<dbReference type="InterPro" id="IPR045099">
    <property type="entry name" value="PITH1-like"/>
</dbReference>
<feature type="region of interest" description="Disordered" evidence="2">
    <location>
        <begin position="1"/>
        <end position="27"/>
    </location>
</feature>
<dbReference type="GO" id="GO:0005634">
    <property type="term" value="C:nucleus"/>
    <property type="evidence" value="ECO:0007669"/>
    <property type="project" value="TreeGrafter"/>
</dbReference>
<sequence>MSHCHDEHAGHSHGDGHHDHEHDHSDDITPALQHNLYQHIQFDDITTLNESERDSGKAIVKKTWAERLRLEPELVSDADEQMIVNIPFTGQVKLHSILLRSSSSDSAPRTLRVFINRDDVDFDNVDNLKYAQEFELSQTSEVQDLPVKRALFSRVRRLTLFFVDNFATGLRDSDNDDDVSNEEDGDVSRLSYLGFKGEWMQLGRAPSQILYEAAPNPNDHALKGTSAKKMSDQM</sequence>